<proteinExistence type="predicted"/>
<dbReference type="STRING" id="1122213.GCA_000423365_00568"/>
<dbReference type="SUPFAM" id="SSF55729">
    <property type="entry name" value="Acyl-CoA N-acyltransferases (Nat)"/>
    <property type="match status" value="1"/>
</dbReference>
<evidence type="ECO:0000259" key="1">
    <source>
        <dbReference type="PROSITE" id="PS51186"/>
    </source>
</evidence>
<dbReference type="InterPro" id="IPR000182">
    <property type="entry name" value="GNAT_dom"/>
</dbReference>
<dbReference type="GO" id="GO:0016747">
    <property type="term" value="F:acyltransferase activity, transferring groups other than amino-acyl groups"/>
    <property type="evidence" value="ECO:0007669"/>
    <property type="project" value="InterPro"/>
</dbReference>
<dbReference type="Pfam" id="PF00583">
    <property type="entry name" value="Acetyltransf_1"/>
    <property type="match status" value="1"/>
</dbReference>
<feature type="domain" description="N-acetyltransferase" evidence="1">
    <location>
        <begin position="4"/>
        <end position="150"/>
    </location>
</feature>
<protein>
    <submittedName>
        <fullName evidence="2">Aminoglycoside 6'-N-acetyltransferase</fullName>
    </submittedName>
</protein>
<dbReference type="AlphaFoldDB" id="A0A2R4MHP0"/>
<dbReference type="RefSeq" id="WP_117396327.1">
    <property type="nucleotide sequence ID" value="NZ_CP021330.1"/>
</dbReference>
<dbReference type="EMBL" id="CP021330">
    <property type="protein sequence ID" value="AVX05434.1"/>
    <property type="molecule type" value="Genomic_DNA"/>
</dbReference>
<dbReference type="Proteomes" id="UP000258927">
    <property type="component" value="Chromosome"/>
</dbReference>
<evidence type="ECO:0000313" key="3">
    <source>
        <dbReference type="Proteomes" id="UP000258927"/>
    </source>
</evidence>
<organism evidence="2 3">
    <name type="scientific">Maritalea myrionectae</name>
    <dbReference type="NCBI Taxonomy" id="454601"/>
    <lineage>
        <taxon>Bacteria</taxon>
        <taxon>Pseudomonadati</taxon>
        <taxon>Pseudomonadota</taxon>
        <taxon>Alphaproteobacteria</taxon>
        <taxon>Hyphomicrobiales</taxon>
        <taxon>Devosiaceae</taxon>
        <taxon>Maritalea</taxon>
    </lineage>
</organism>
<sequence length="150" mass="16699">MSKFEIREMRPDEEDAWAQMRADLFRITFAEAKEDTAAFMAGDHLTLKIVFVGVVDGEVAAFLEISERTYADGCYDGPVAYMEGWFVGEKARGMGVGQALVDAAITWAKSKNYPHLASDAELSNLDGHKAHEAVGFEEVDRVVQYRMALK</sequence>
<keyword evidence="2" id="KW-0808">Transferase</keyword>
<dbReference type="PROSITE" id="PS51186">
    <property type="entry name" value="GNAT"/>
    <property type="match status" value="1"/>
</dbReference>
<keyword evidence="3" id="KW-1185">Reference proteome</keyword>
<dbReference type="InterPro" id="IPR016181">
    <property type="entry name" value="Acyl_CoA_acyltransferase"/>
</dbReference>
<evidence type="ECO:0000313" key="2">
    <source>
        <dbReference type="EMBL" id="AVX05434.1"/>
    </source>
</evidence>
<reference evidence="2 3" key="1">
    <citation type="submission" date="2017-05" db="EMBL/GenBank/DDBJ databases">
        <title>Genome Analysis of Maritalea myrionectae HL2708#5.</title>
        <authorList>
            <consortium name="Cotde Inc.-PKNU"/>
            <person name="Jang D."/>
            <person name="Oh H.-M."/>
        </authorList>
    </citation>
    <scope>NUCLEOTIDE SEQUENCE [LARGE SCALE GENOMIC DNA]</scope>
    <source>
        <strain evidence="2 3">HL2708#5</strain>
    </source>
</reference>
<accession>A0A2R4MHP0</accession>
<dbReference type="CDD" id="cd04301">
    <property type="entry name" value="NAT_SF"/>
    <property type="match status" value="1"/>
</dbReference>
<dbReference type="KEGG" id="mmyr:MXMO3_02926"/>
<name>A0A2R4MHP0_9HYPH</name>
<dbReference type="Gene3D" id="3.40.630.30">
    <property type="match status" value="1"/>
</dbReference>
<gene>
    <name evidence="2" type="ORF">MXMO3_02926</name>
</gene>